<dbReference type="OrthoDB" id="277629at2"/>
<keyword evidence="2" id="KW-1185">Reference proteome</keyword>
<name>A0A1H7S034_9SPHI</name>
<accession>A0A1H7S034</accession>
<evidence type="ECO:0000313" key="2">
    <source>
        <dbReference type="Proteomes" id="UP000198916"/>
    </source>
</evidence>
<dbReference type="Proteomes" id="UP000198916">
    <property type="component" value="Unassembled WGS sequence"/>
</dbReference>
<protein>
    <submittedName>
        <fullName evidence="1">Uncharacterized protein</fullName>
    </submittedName>
</protein>
<dbReference type="RefSeq" id="WP_090607362.1">
    <property type="nucleotide sequence ID" value="NZ_FNZR01000008.1"/>
</dbReference>
<reference evidence="2" key="1">
    <citation type="submission" date="2016-10" db="EMBL/GenBank/DDBJ databases">
        <authorList>
            <person name="Varghese N."/>
            <person name="Submissions S."/>
        </authorList>
    </citation>
    <scope>NUCLEOTIDE SEQUENCE [LARGE SCALE GENOMIC DNA]</scope>
    <source>
        <strain evidence="2">Jip14</strain>
    </source>
</reference>
<evidence type="ECO:0000313" key="1">
    <source>
        <dbReference type="EMBL" id="SEL65852.1"/>
    </source>
</evidence>
<gene>
    <name evidence="1" type="ORF">SAMN05421740_1081</name>
</gene>
<organism evidence="1 2">
    <name type="scientific">Parapedobacter koreensis</name>
    <dbReference type="NCBI Taxonomy" id="332977"/>
    <lineage>
        <taxon>Bacteria</taxon>
        <taxon>Pseudomonadati</taxon>
        <taxon>Bacteroidota</taxon>
        <taxon>Sphingobacteriia</taxon>
        <taxon>Sphingobacteriales</taxon>
        <taxon>Sphingobacteriaceae</taxon>
        <taxon>Parapedobacter</taxon>
    </lineage>
</organism>
<dbReference type="AlphaFoldDB" id="A0A1H7S034"/>
<dbReference type="EMBL" id="FNZR01000008">
    <property type="protein sequence ID" value="SEL65852.1"/>
    <property type="molecule type" value="Genomic_DNA"/>
</dbReference>
<proteinExistence type="predicted"/>
<sequence>MKHHRFACVVFGFTMLFSAPQQEETVNETKQIDLNSGFYIQEQNYAKLARKALELGFKLVSYENTDNTKEREMG</sequence>